<dbReference type="Pfam" id="PF24883">
    <property type="entry name" value="NPHP3_N"/>
    <property type="match status" value="1"/>
</dbReference>
<accession>X0B296</accession>
<evidence type="ECO:0000256" key="3">
    <source>
        <dbReference type="SAM" id="SignalP"/>
    </source>
</evidence>
<dbReference type="Proteomes" id="UP000030663">
    <property type="component" value="Unassembled WGS sequence"/>
</dbReference>
<dbReference type="GO" id="GO:0003824">
    <property type="term" value="F:catalytic activity"/>
    <property type="evidence" value="ECO:0007669"/>
    <property type="project" value="InterPro"/>
</dbReference>
<sequence length="1058" mass="116976">MANPQDYTVGWICALTVEFVAAQAFLDEEHKDPRDVAQNDNNNYALGRIGSHNIVIAVLPDGEYGTAVAAAVARDMLGSFPNIRIGLLVGIGGGAPSPHHDIRLGDIVVSSRDGGKGGVFQYDFGKTIQNQSFQETQVLDQPPMVLRTAVSALKGRYELKGHRLNEDVDMALKKIKKRKKYSCPPANSDRLYRAAITHPPNSSESCSVVCGDDPFHLLARAERDEEDDNPAIHYGLIASANQLMKDALVRDKLAAEMGVLCFEMEAAGLMNHFPCLVIRGICDYSDSHKNKEWQGFAAMVAAAYAKDLLRQIPPNKVEAERRIGEVLSSIGTTLNDVQQTTNATKDIVETVRSNQHVATIKDWLSPPDYSTNANHARHLRHEGTGEWFLNSAAFREWETGSRRHLWLYGMPGCGKTVLGTTILDHLMNIDDHITLDFFFDFSDTTKQTVDGMLRSLVFQLYKLGIDSSKELDGLFQSHRDGRDQPATKTLLGCLRTMMRVPRKICLVLDGLDESTTRVELLKWMKDVLSAPELDHVRLIATGRPEAEFQRGIPPLIGKGNCLLLDKDAINADIRSYVMARLERSPEFARWASSPSVLEQIRNKIGSKPDGMQVLFRWAACQLDSLETCLDREGIETALKSLPQDLNETYNRLLQRIPPERKHKAIRLLQFLVCSERPLTLKEAVDVVAVRIDSRPGYFDPEDRLPCPSEITRFCPSLVSIVHGPHSGQGAVEEVQLAHFSVKEYLLNYQVQGFLHAEASIAITQTCLAYLNSLGQDDVAMIKSQFPLAKYAAEIWMDHAGPAEVSKDVVAAAVSFLENDVLFRLWTRLYQPDKPWLVEPETTQASCLYFASFAALTKTVRVLLLNNRNVDEQGGYYGNALEVASLNGDEEIVRRLLDEEADVNAQGGSYGSALRAASDGGHVGIVRLLLDEEADVNAQGGHYGNALQAASDGGHVGIVRMLLDEEADVNAQGGLYGNALQAASIAGDKEIVRLLLEKKADVNAQGGYYGNALQAAYYHGHEEMVLLLVNAGHELPPPSKRRRIIRWYTGKPPILAPID</sequence>
<dbReference type="InterPro" id="IPR054471">
    <property type="entry name" value="GPIID_WHD"/>
</dbReference>
<dbReference type="SUPFAM" id="SSF52540">
    <property type="entry name" value="P-loop containing nucleoside triphosphate hydrolases"/>
    <property type="match status" value="1"/>
</dbReference>
<dbReference type="InterPro" id="IPR035994">
    <property type="entry name" value="Nucleoside_phosphorylase_sf"/>
</dbReference>
<dbReference type="AlphaFoldDB" id="X0B296"/>
<feature type="repeat" description="ANK" evidence="2">
    <location>
        <begin position="875"/>
        <end position="907"/>
    </location>
</feature>
<keyword evidence="2" id="KW-0040">ANK repeat</keyword>
<dbReference type="Pfam" id="PF13637">
    <property type="entry name" value="Ank_4"/>
    <property type="match status" value="1"/>
</dbReference>
<feature type="domain" description="NACHT" evidence="4">
    <location>
        <begin position="403"/>
        <end position="546"/>
    </location>
</feature>
<gene>
    <name evidence="5" type="ORF">FOQG_19040</name>
</gene>
<dbReference type="Pfam" id="PF12796">
    <property type="entry name" value="Ank_2"/>
    <property type="match status" value="1"/>
</dbReference>
<dbReference type="PROSITE" id="PS50837">
    <property type="entry name" value="NACHT"/>
    <property type="match status" value="1"/>
</dbReference>
<feature type="repeat" description="ANK" evidence="2">
    <location>
        <begin position="977"/>
        <end position="1006"/>
    </location>
</feature>
<reference evidence="5 6" key="1">
    <citation type="submission" date="2011-11" db="EMBL/GenBank/DDBJ databases">
        <title>The Genome Sequence of Fusarium oxysporum PHW815.</title>
        <authorList>
            <consortium name="The Broad Institute Genome Sequencing Platform"/>
            <person name="Ma L.-J."/>
            <person name="Gale L.R."/>
            <person name="Schwartz D.C."/>
            <person name="Zhou S."/>
            <person name="Corby-Kistler H."/>
            <person name="Young S.K."/>
            <person name="Zeng Q."/>
            <person name="Gargeya S."/>
            <person name="Fitzgerald M."/>
            <person name="Haas B."/>
            <person name="Abouelleil A."/>
            <person name="Alvarado L."/>
            <person name="Arachchi H.M."/>
            <person name="Berlin A."/>
            <person name="Brown A."/>
            <person name="Chapman S.B."/>
            <person name="Chen Z."/>
            <person name="Dunbar C."/>
            <person name="Freedman E."/>
            <person name="Gearin G."/>
            <person name="Goldberg J."/>
            <person name="Griggs A."/>
            <person name="Gujja S."/>
            <person name="Heiman D."/>
            <person name="Howarth C."/>
            <person name="Larson L."/>
            <person name="Lui A."/>
            <person name="MacDonald P.J.P."/>
            <person name="Montmayeur A."/>
            <person name="Murphy C."/>
            <person name="Neiman D."/>
            <person name="Pearson M."/>
            <person name="Priest M."/>
            <person name="Roberts A."/>
            <person name="Saif S."/>
            <person name="Shea T."/>
            <person name="Shenoy N."/>
            <person name="Sisk P."/>
            <person name="Stolte C."/>
            <person name="Sykes S."/>
            <person name="Wortman J."/>
            <person name="Nusbaum C."/>
            <person name="Birren B."/>
        </authorList>
    </citation>
    <scope>NUCLEOTIDE SEQUENCE [LARGE SCALE GENOMIC DNA]</scope>
    <source>
        <strain evidence="5 6">54005</strain>
    </source>
</reference>
<dbReference type="PROSITE" id="PS50088">
    <property type="entry name" value="ANK_REPEAT"/>
    <property type="match status" value="3"/>
</dbReference>
<dbReference type="SUPFAM" id="SSF53167">
    <property type="entry name" value="Purine and uridine phosphorylases"/>
    <property type="match status" value="1"/>
</dbReference>
<dbReference type="InterPro" id="IPR053137">
    <property type="entry name" value="NLR-like"/>
</dbReference>
<dbReference type="InterPro" id="IPR056884">
    <property type="entry name" value="NPHP3-like_N"/>
</dbReference>
<dbReference type="SMART" id="SM00248">
    <property type="entry name" value="ANK"/>
    <property type="match status" value="6"/>
</dbReference>
<protein>
    <recommendedName>
        <fullName evidence="4">NACHT domain-containing protein</fullName>
    </recommendedName>
</protein>
<keyword evidence="3" id="KW-0732">Signal</keyword>
<evidence type="ECO:0000256" key="2">
    <source>
        <dbReference type="PROSITE-ProRule" id="PRU00023"/>
    </source>
</evidence>
<evidence type="ECO:0000256" key="1">
    <source>
        <dbReference type="ARBA" id="ARBA00022737"/>
    </source>
</evidence>
<dbReference type="GO" id="GO:0009116">
    <property type="term" value="P:nucleoside metabolic process"/>
    <property type="evidence" value="ECO:0007669"/>
    <property type="project" value="InterPro"/>
</dbReference>
<dbReference type="Gene3D" id="1.25.40.20">
    <property type="entry name" value="Ankyrin repeat-containing domain"/>
    <property type="match status" value="1"/>
</dbReference>
<feature type="repeat" description="ANK" evidence="2">
    <location>
        <begin position="908"/>
        <end position="940"/>
    </location>
</feature>
<dbReference type="EMBL" id="JH658747">
    <property type="protein sequence ID" value="EXK76210.1"/>
    <property type="molecule type" value="Genomic_DNA"/>
</dbReference>
<organism evidence="5 6">
    <name type="scientific">Fusarium oxysporum f. sp. raphani 54005</name>
    <dbReference type="NCBI Taxonomy" id="1089458"/>
    <lineage>
        <taxon>Eukaryota</taxon>
        <taxon>Fungi</taxon>
        <taxon>Dikarya</taxon>
        <taxon>Ascomycota</taxon>
        <taxon>Pezizomycotina</taxon>
        <taxon>Sordariomycetes</taxon>
        <taxon>Hypocreomycetidae</taxon>
        <taxon>Hypocreales</taxon>
        <taxon>Nectriaceae</taxon>
        <taxon>Fusarium</taxon>
        <taxon>Fusarium oxysporum species complex</taxon>
    </lineage>
</organism>
<evidence type="ECO:0000259" key="4">
    <source>
        <dbReference type="PROSITE" id="PS50837"/>
    </source>
</evidence>
<proteinExistence type="predicted"/>
<dbReference type="Pfam" id="PF22939">
    <property type="entry name" value="WHD_GPIID"/>
    <property type="match status" value="1"/>
</dbReference>
<dbReference type="SUPFAM" id="SSF48403">
    <property type="entry name" value="Ankyrin repeat"/>
    <property type="match status" value="1"/>
</dbReference>
<dbReference type="InterPro" id="IPR007111">
    <property type="entry name" value="NACHT_NTPase"/>
</dbReference>
<evidence type="ECO:0000313" key="6">
    <source>
        <dbReference type="Proteomes" id="UP000030663"/>
    </source>
</evidence>
<dbReference type="InterPro" id="IPR027417">
    <property type="entry name" value="P-loop_NTPase"/>
</dbReference>
<dbReference type="InterPro" id="IPR002110">
    <property type="entry name" value="Ankyrin_rpt"/>
</dbReference>
<evidence type="ECO:0000313" key="5">
    <source>
        <dbReference type="EMBL" id="EXK76210.1"/>
    </source>
</evidence>
<feature type="chain" id="PRO_5004936110" description="NACHT domain-containing protein" evidence="3">
    <location>
        <begin position="23"/>
        <end position="1058"/>
    </location>
</feature>
<dbReference type="Gene3D" id="3.40.50.300">
    <property type="entry name" value="P-loop containing nucleotide triphosphate hydrolases"/>
    <property type="match status" value="1"/>
</dbReference>
<dbReference type="OrthoDB" id="194358at2759"/>
<dbReference type="Gene3D" id="3.40.50.1580">
    <property type="entry name" value="Nucleoside phosphorylase domain"/>
    <property type="match status" value="1"/>
</dbReference>
<dbReference type="InterPro" id="IPR036770">
    <property type="entry name" value="Ankyrin_rpt-contain_sf"/>
</dbReference>
<dbReference type="PANTHER" id="PTHR46082:SF11">
    <property type="entry name" value="AAA+ ATPASE DOMAIN-CONTAINING PROTEIN-RELATED"/>
    <property type="match status" value="1"/>
</dbReference>
<name>X0B296_FUSOX</name>
<dbReference type="HOGENOM" id="CLU_000288_34_2_1"/>
<feature type="signal peptide" evidence="3">
    <location>
        <begin position="1"/>
        <end position="22"/>
    </location>
</feature>
<keyword evidence="1" id="KW-0677">Repeat</keyword>
<keyword evidence="6" id="KW-1185">Reference proteome</keyword>
<dbReference type="PANTHER" id="PTHR46082">
    <property type="entry name" value="ATP/GTP-BINDING PROTEIN-RELATED"/>
    <property type="match status" value="1"/>
</dbReference>